<dbReference type="PANTHER" id="PTHR41913:SF1">
    <property type="entry name" value="DUF1684 DOMAIN-CONTAINING PROTEIN"/>
    <property type="match status" value="1"/>
</dbReference>
<reference evidence="1 2" key="1">
    <citation type="submission" date="2019-07" db="EMBL/GenBank/DDBJ databases">
        <title>Genomic Encyclopedia of Archaeal and Bacterial Type Strains, Phase II (KMG-II): from individual species to whole genera.</title>
        <authorList>
            <person name="Goeker M."/>
        </authorList>
    </citation>
    <scope>NUCLEOTIDE SEQUENCE [LARGE SCALE GENOMIC DNA]</scope>
    <source>
        <strain evidence="1 2">DSM 3754</strain>
    </source>
</reference>
<dbReference type="Proteomes" id="UP000323075">
    <property type="component" value="Unassembled WGS sequence"/>
</dbReference>
<evidence type="ECO:0000313" key="1">
    <source>
        <dbReference type="EMBL" id="TYO76458.1"/>
    </source>
</evidence>
<dbReference type="InterPro" id="IPR012467">
    <property type="entry name" value="DUF1684"/>
</dbReference>
<comment type="caution">
    <text evidence="1">The sequence shown here is derived from an EMBL/GenBank/DDBJ whole genome shotgun (WGS) entry which is preliminary data.</text>
</comment>
<dbReference type="Gene3D" id="6.10.250.1680">
    <property type="match status" value="1"/>
</dbReference>
<evidence type="ECO:0000313" key="2">
    <source>
        <dbReference type="Proteomes" id="UP000323075"/>
    </source>
</evidence>
<name>A0A663A929_HALS9</name>
<dbReference type="Pfam" id="PF07920">
    <property type="entry name" value="DUF1684"/>
    <property type="match status" value="1"/>
</dbReference>
<sequence>MSPIPLPVTDTDDAWQARIAAHRADKDEFLATHDQSPIPPADRGAFDGLRYFDIDASFRVAARYQPARDPEAVELETTRGPPAEYTRAAVLGFDLGDSHHTLTAFRVEGESSLFVPFTDETTDDGRTYEHGRYLDVDPAGADGGDEVALDFNLAYNPFCAYGGSFSCALPPADNHVPAAITAGERVDAD</sequence>
<protein>
    <recommendedName>
        <fullName evidence="3">DUF1684 family protein</fullName>
    </recommendedName>
</protein>
<proteinExistence type="predicted"/>
<organism evidence="1 2">
    <name type="scientific">Halobacterium salinarum (strain ATCC 33171 / DSM 3754 / JCM 8978 / NBRC 102687 / NCIMB 764 / 91-R6)</name>
    <dbReference type="NCBI Taxonomy" id="2597657"/>
    <lineage>
        <taxon>Archaea</taxon>
        <taxon>Methanobacteriati</taxon>
        <taxon>Methanobacteriota</taxon>
        <taxon>Stenosarchaea group</taxon>
        <taxon>Halobacteria</taxon>
        <taxon>Halobacteriales</taxon>
        <taxon>Halobacteriaceae</taxon>
        <taxon>Halobacterium</taxon>
    </lineage>
</organism>
<dbReference type="EMBL" id="VRYN01000002">
    <property type="protein sequence ID" value="TYO76458.1"/>
    <property type="molecule type" value="Genomic_DNA"/>
</dbReference>
<accession>A0A663A929</accession>
<gene>
    <name evidence="1" type="ORF">APQ99_01095</name>
</gene>
<dbReference type="PANTHER" id="PTHR41913">
    <property type="entry name" value="DUF1684 DOMAIN-CONTAINING PROTEIN"/>
    <property type="match status" value="1"/>
</dbReference>
<evidence type="ECO:0008006" key="3">
    <source>
        <dbReference type="Google" id="ProtNLM"/>
    </source>
</evidence>
<dbReference type="AlphaFoldDB" id="A0A663A929"/>